<dbReference type="PANTHER" id="PTHR37018:SF1">
    <property type="entry name" value="CULTURE SPECIFIC PROTEIN, PUTATIVE (AFU_ORTHOLOGUE AFUA_2G00130)-RELATED"/>
    <property type="match status" value="1"/>
</dbReference>
<accession>A0A8H4XBU7</accession>
<dbReference type="AlphaFoldDB" id="A0A8H4XBU7"/>
<evidence type="ECO:0000256" key="1">
    <source>
        <dbReference type="PROSITE-ProRule" id="PRU00409"/>
    </source>
</evidence>
<dbReference type="PROSITE" id="PS50975">
    <property type="entry name" value="ATP_GRASP"/>
    <property type="match status" value="1"/>
</dbReference>
<comment type="caution">
    <text evidence="3">The sequence shown here is derived from an EMBL/GenBank/DDBJ whole genome shotgun (WGS) entry which is preliminary data.</text>
</comment>
<keyword evidence="1" id="KW-0067">ATP-binding</keyword>
<keyword evidence="4" id="KW-1185">Reference proteome</keyword>
<dbReference type="SUPFAM" id="SSF56059">
    <property type="entry name" value="Glutathione synthetase ATP-binding domain-like"/>
    <property type="match status" value="1"/>
</dbReference>
<feature type="domain" description="ATP-grasp" evidence="2">
    <location>
        <begin position="184"/>
        <end position="438"/>
    </location>
</feature>
<reference evidence="3" key="2">
    <citation type="submission" date="2020-05" db="EMBL/GenBank/DDBJ databases">
        <authorList>
            <person name="Kim H.-S."/>
            <person name="Proctor R.H."/>
            <person name="Brown D.W."/>
        </authorList>
    </citation>
    <scope>NUCLEOTIDE SEQUENCE</scope>
    <source>
        <strain evidence="3">NRRL 20472</strain>
    </source>
</reference>
<dbReference type="GO" id="GO:0046872">
    <property type="term" value="F:metal ion binding"/>
    <property type="evidence" value="ECO:0007669"/>
    <property type="project" value="InterPro"/>
</dbReference>
<dbReference type="Proteomes" id="UP000622797">
    <property type="component" value="Unassembled WGS sequence"/>
</dbReference>
<sequence length="501" mass="55243">MTVTDRTTAMKLPTVALDTTLAELYRQAGSDYRDKRIGQVLSGFSALITLSDKIPPNRKYIYQDGPFTSSNGSSRTESEDAATAIKYLSLVSQRDAFICGAGPAIFFHMGASSQKRDHDRKQVIKTLATLPDTQRPQPVFCDGPETIPIKEAGIDFLACKVISDVLERYNNVVPLETHWFLNSKRALADSGLPTPKCVAVTVDGFPTDAQSCCAICIGGGLESFIIPENCAGVRGTWLKEQSLRLYQALKSHPLPFVLKNQATFGGAGTFIVKTEEERQKIVEDLGKGFLSRLLSAVNAGNSHLEPATMLLSDVIQDPIGDYGITFFVNEKGRKPVFLGVSTQVIEGGTAWVGSIIDYRQQDELRVKFDTLLNRVSDWLQSYGYIGPAGADVLEDADGTFHVVDLNVRTTGSCCLPLLRTHFTSRGLDFASSFSIDVEQRRDEFLDMFQTEFQEGRMCVISWYEDEETGNSLAELVVGAEDDTKLKKLMDRVNENSNSVTF</sequence>
<protein>
    <recommendedName>
        <fullName evidence="2">ATP-grasp domain-containing protein</fullName>
    </recommendedName>
</protein>
<dbReference type="InterPro" id="IPR053269">
    <property type="entry name" value="Asp-Met_ligase"/>
</dbReference>
<gene>
    <name evidence="3" type="ORF">FSARC_3375</name>
</gene>
<name>A0A8H4XBU7_9HYPO</name>
<dbReference type="InterPro" id="IPR011761">
    <property type="entry name" value="ATP-grasp"/>
</dbReference>
<proteinExistence type="predicted"/>
<dbReference type="Gene3D" id="3.30.470.20">
    <property type="entry name" value="ATP-grasp fold, B domain"/>
    <property type="match status" value="1"/>
</dbReference>
<organism evidence="3 4">
    <name type="scientific">Fusarium sarcochroum</name>
    <dbReference type="NCBI Taxonomy" id="1208366"/>
    <lineage>
        <taxon>Eukaryota</taxon>
        <taxon>Fungi</taxon>
        <taxon>Dikarya</taxon>
        <taxon>Ascomycota</taxon>
        <taxon>Pezizomycotina</taxon>
        <taxon>Sordariomycetes</taxon>
        <taxon>Hypocreomycetidae</taxon>
        <taxon>Hypocreales</taxon>
        <taxon>Nectriaceae</taxon>
        <taxon>Fusarium</taxon>
        <taxon>Fusarium lateritium species complex</taxon>
    </lineage>
</organism>
<evidence type="ECO:0000313" key="3">
    <source>
        <dbReference type="EMBL" id="KAF4969393.1"/>
    </source>
</evidence>
<dbReference type="GO" id="GO:0005524">
    <property type="term" value="F:ATP binding"/>
    <property type="evidence" value="ECO:0007669"/>
    <property type="project" value="UniProtKB-UniRule"/>
</dbReference>
<reference evidence="3" key="1">
    <citation type="journal article" date="2020" name="BMC Genomics">
        <title>Correction to: Identification and distribution of gene clusters required for synthesis of sphingolipid metabolism inhibitors in diverse species of the filamentous fungus Fusarium.</title>
        <authorList>
            <person name="Kim H.S."/>
            <person name="Lohmar J.M."/>
            <person name="Busman M."/>
            <person name="Brown D.W."/>
            <person name="Naumann T.A."/>
            <person name="Divon H.H."/>
            <person name="Lysoe E."/>
            <person name="Uhlig S."/>
            <person name="Proctor R.H."/>
        </authorList>
    </citation>
    <scope>NUCLEOTIDE SEQUENCE</scope>
    <source>
        <strain evidence="3">NRRL 20472</strain>
    </source>
</reference>
<keyword evidence="1" id="KW-0547">Nucleotide-binding</keyword>
<evidence type="ECO:0000259" key="2">
    <source>
        <dbReference type="PROSITE" id="PS50975"/>
    </source>
</evidence>
<dbReference type="OrthoDB" id="5946236at2759"/>
<evidence type="ECO:0000313" key="4">
    <source>
        <dbReference type="Proteomes" id="UP000622797"/>
    </source>
</evidence>
<dbReference type="PANTHER" id="PTHR37018">
    <property type="entry name" value="CULTURE SPECIFIC PROTEIN, PUTATIVE (AFU_ORTHOLOGUE AFUA_2G00130)-RELATED"/>
    <property type="match status" value="1"/>
</dbReference>
<dbReference type="EMBL" id="JABEXW010000163">
    <property type="protein sequence ID" value="KAF4969393.1"/>
    <property type="molecule type" value="Genomic_DNA"/>
</dbReference>